<evidence type="ECO:0000313" key="3">
    <source>
        <dbReference type="Proteomes" id="UP001176961"/>
    </source>
</evidence>
<keyword evidence="1" id="KW-0732">Signal</keyword>
<dbReference type="EMBL" id="CATQJL010000001">
    <property type="protein sequence ID" value="CAJ0591836.1"/>
    <property type="molecule type" value="Genomic_DNA"/>
</dbReference>
<sequence>MSQLFNLATPLLLLALCVYATTSLTAHRRLASEGTQKLIHAIEKLSKNFHHKVVHDGYAKKYLKKLNISVAAANQLVRKNNLTALLYGSEGPHDPVNALDDWGHTLEKFIMANRRLTAFGCHGHHHKGTKWFEYACVFDAL</sequence>
<gene>
    <name evidence="2" type="ORF">CYNAS_LOCUS3819</name>
</gene>
<name>A0AA36DQ93_CYLNA</name>
<protein>
    <submittedName>
        <fullName evidence="2">Uncharacterized protein</fullName>
    </submittedName>
</protein>
<feature type="chain" id="PRO_5041423474" evidence="1">
    <location>
        <begin position="21"/>
        <end position="141"/>
    </location>
</feature>
<dbReference type="Proteomes" id="UP001176961">
    <property type="component" value="Unassembled WGS sequence"/>
</dbReference>
<accession>A0AA36DQ93</accession>
<evidence type="ECO:0000256" key="1">
    <source>
        <dbReference type="SAM" id="SignalP"/>
    </source>
</evidence>
<dbReference type="AlphaFoldDB" id="A0AA36DQ93"/>
<proteinExistence type="predicted"/>
<reference evidence="2" key="1">
    <citation type="submission" date="2023-07" db="EMBL/GenBank/DDBJ databases">
        <authorList>
            <consortium name="CYATHOMIX"/>
        </authorList>
    </citation>
    <scope>NUCLEOTIDE SEQUENCE</scope>
    <source>
        <strain evidence="2">N/A</strain>
    </source>
</reference>
<keyword evidence="3" id="KW-1185">Reference proteome</keyword>
<organism evidence="2 3">
    <name type="scientific">Cylicocyclus nassatus</name>
    <name type="common">Nematode worm</name>
    <dbReference type="NCBI Taxonomy" id="53992"/>
    <lineage>
        <taxon>Eukaryota</taxon>
        <taxon>Metazoa</taxon>
        <taxon>Ecdysozoa</taxon>
        <taxon>Nematoda</taxon>
        <taxon>Chromadorea</taxon>
        <taxon>Rhabditida</taxon>
        <taxon>Rhabditina</taxon>
        <taxon>Rhabditomorpha</taxon>
        <taxon>Strongyloidea</taxon>
        <taxon>Strongylidae</taxon>
        <taxon>Cylicocyclus</taxon>
    </lineage>
</organism>
<evidence type="ECO:0000313" key="2">
    <source>
        <dbReference type="EMBL" id="CAJ0591836.1"/>
    </source>
</evidence>
<comment type="caution">
    <text evidence="2">The sequence shown here is derived from an EMBL/GenBank/DDBJ whole genome shotgun (WGS) entry which is preliminary data.</text>
</comment>
<feature type="signal peptide" evidence="1">
    <location>
        <begin position="1"/>
        <end position="20"/>
    </location>
</feature>